<keyword evidence="4" id="KW-1185">Reference proteome</keyword>
<keyword evidence="2" id="KW-0408">Iron</keyword>
<dbReference type="SUPFAM" id="SSF51197">
    <property type="entry name" value="Clavaminate synthase-like"/>
    <property type="match status" value="1"/>
</dbReference>
<dbReference type="Pfam" id="PF05721">
    <property type="entry name" value="PhyH"/>
    <property type="match status" value="1"/>
</dbReference>
<organism evidence="3 4">
    <name type="scientific">Legionella busanensis</name>
    <dbReference type="NCBI Taxonomy" id="190655"/>
    <lineage>
        <taxon>Bacteria</taxon>
        <taxon>Pseudomonadati</taxon>
        <taxon>Pseudomonadota</taxon>
        <taxon>Gammaproteobacteria</taxon>
        <taxon>Legionellales</taxon>
        <taxon>Legionellaceae</taxon>
        <taxon>Legionella</taxon>
    </lineage>
</organism>
<keyword evidence="1" id="KW-0479">Metal-binding</keyword>
<name>A0A378JHF5_9GAMM</name>
<evidence type="ECO:0000256" key="1">
    <source>
        <dbReference type="ARBA" id="ARBA00022723"/>
    </source>
</evidence>
<dbReference type="AlphaFoldDB" id="A0A378JHF5"/>
<dbReference type="GO" id="GO:0016706">
    <property type="term" value="F:2-oxoglutarate-dependent dioxygenase activity"/>
    <property type="evidence" value="ECO:0007669"/>
    <property type="project" value="UniProtKB-ARBA"/>
</dbReference>
<proteinExistence type="predicted"/>
<sequence>MDLSSSQIEFFNDNGYLVINNFFSQAICETLKERIHWILTKQQHEIPTTIFSTQTNEHAQTQYFLNSGDKIHFFFEPDSFNTDGQLKQPLEKSLNKIGHALHDLDPVFKEHSYDLRLKKICHQLNFQKPSLLQSMYIFKQPNIGAEVNLHQDSTYLHAENSEILGFWFALEDATINNGCLEVIPSPTSTPLSKRMIRKGNEIYFENYHRLIWQEENCIPLEVEQGSVILLHGRLPHKSNANLSPNSRHAYTLHVIDAAFPYPDSNWLQKPKGLVEWH</sequence>
<dbReference type="PANTHER" id="PTHR20883">
    <property type="entry name" value="PHYTANOYL-COA DIOXYGENASE DOMAIN CONTAINING 1"/>
    <property type="match status" value="1"/>
</dbReference>
<evidence type="ECO:0000313" key="4">
    <source>
        <dbReference type="Proteomes" id="UP000254794"/>
    </source>
</evidence>
<evidence type="ECO:0000256" key="2">
    <source>
        <dbReference type="ARBA" id="ARBA00023004"/>
    </source>
</evidence>
<dbReference type="GO" id="GO:0005506">
    <property type="term" value="F:iron ion binding"/>
    <property type="evidence" value="ECO:0007669"/>
    <property type="project" value="UniProtKB-ARBA"/>
</dbReference>
<keyword evidence="3" id="KW-0560">Oxidoreductase</keyword>
<dbReference type="InterPro" id="IPR008775">
    <property type="entry name" value="Phytyl_CoA_dOase-like"/>
</dbReference>
<dbReference type="RefSeq" id="WP_115330431.1">
    <property type="nucleotide sequence ID" value="NZ_CAAAHP010000004.1"/>
</dbReference>
<reference evidence="3 4" key="1">
    <citation type="submission" date="2018-06" db="EMBL/GenBank/DDBJ databases">
        <authorList>
            <consortium name="Pathogen Informatics"/>
            <person name="Doyle S."/>
        </authorList>
    </citation>
    <scope>NUCLEOTIDE SEQUENCE [LARGE SCALE GENOMIC DNA]</scope>
    <source>
        <strain evidence="3 4">NCTC13316</strain>
    </source>
</reference>
<accession>A0A378JHF5</accession>
<keyword evidence="3" id="KW-0223">Dioxygenase</keyword>
<evidence type="ECO:0000313" key="3">
    <source>
        <dbReference type="EMBL" id="STX50736.1"/>
    </source>
</evidence>
<dbReference type="Proteomes" id="UP000254794">
    <property type="component" value="Unassembled WGS sequence"/>
</dbReference>
<dbReference type="OrthoDB" id="9791262at2"/>
<protein>
    <submittedName>
        <fullName evidence="3">Phytanoyl-CoA dioxygenase</fullName>
    </submittedName>
</protein>
<dbReference type="Gene3D" id="2.60.120.620">
    <property type="entry name" value="q2cbj1_9rhob like domain"/>
    <property type="match status" value="1"/>
</dbReference>
<dbReference type="EMBL" id="UGOD01000001">
    <property type="protein sequence ID" value="STX50736.1"/>
    <property type="molecule type" value="Genomic_DNA"/>
</dbReference>
<dbReference type="PANTHER" id="PTHR20883:SF15">
    <property type="entry name" value="PHYTANOYL-COA DIOXYGENASE DOMAIN-CONTAINING PROTEIN 1"/>
    <property type="match status" value="1"/>
</dbReference>
<gene>
    <name evidence="3" type="ORF">NCTC13316_00823</name>
</gene>